<evidence type="ECO:0000313" key="1">
    <source>
        <dbReference type="EMBL" id="MFM9329825.1"/>
    </source>
</evidence>
<sequence>MRRMKLAVLALALLLSAFSAPIASAAAAVKAVYSGGVVEVSGSGFASSEAYTVRVVNQAENYVQAMAQATADANGALKVSVTTGKLSALEQFRVYVNSKDGALAAQALSITGSVVPPVKTYKVVYHGNGQTGGSVPVDEKQYKPGDEAVVLGNINQLSKSGYTFAGWTTDATVTGHVYAAGSKLVMGAGDYNLYAKWNGVEQPSSPGGGSYSPPATTDEKIAETAKDGISTASVSVKGALDAATGKWTAALSEKTGATLLETAKKAESSGNKAVVEIKAATDSTASPTSMELTLPAGLLGQISKETKADVRIDAGIGQLLLQAQTVQEIAGQAGTNPVTLTVSKVDTTLLPAAAQTEISVGPVLDIVLKAGNTPITSFGGKQIEISIPYTKKAGQDSNAIIVYYVNQATGKLQVMRGAYEESGAKVSFTTSHLSVYAVAYNKVSFQDVKASDWFEQAVTFIAARKITDGTEENLYSPGQSLTRGQFVVLLMRAYQMEPMAGAADNFADAGGAYYTDYLAAAKHLGIAEGVGDNRFAPEQEITRQEMFTLLYKSLKLIQELPEASGSQKLSDFSDVDQVAPWAKEGLSHFVQAGAVSGSNNQLYPGQTASRAEMAQLLYNLLKP</sequence>
<reference evidence="1" key="1">
    <citation type="submission" date="2024-12" db="EMBL/GenBank/DDBJ databases">
        <authorList>
            <person name="Wu N."/>
        </authorList>
    </citation>
    <scope>NUCLEOTIDE SEQUENCE</scope>
    <source>
        <strain evidence="1">P15</strain>
    </source>
</reference>
<evidence type="ECO:0000313" key="2">
    <source>
        <dbReference type="Proteomes" id="UP001631969"/>
    </source>
</evidence>
<comment type="caution">
    <text evidence="1">The sequence shown here is derived from an EMBL/GenBank/DDBJ whole genome shotgun (WGS) entry which is preliminary data.</text>
</comment>
<name>A0ACC7P060_9BACL</name>
<accession>A0ACC7P060</accession>
<keyword evidence="2" id="KW-1185">Reference proteome</keyword>
<protein>
    <submittedName>
        <fullName evidence="1">S-layer homology domain-containing protein</fullName>
    </submittedName>
</protein>
<gene>
    <name evidence="1" type="ORF">ACI1P1_16130</name>
</gene>
<dbReference type="EMBL" id="JBJURJ010000010">
    <property type="protein sequence ID" value="MFM9329825.1"/>
    <property type="molecule type" value="Genomic_DNA"/>
</dbReference>
<proteinExistence type="predicted"/>
<organism evidence="1 2">
    <name type="scientific">Paenibacillus mesotrionivorans</name>
    <dbReference type="NCBI Taxonomy" id="3160968"/>
    <lineage>
        <taxon>Bacteria</taxon>
        <taxon>Bacillati</taxon>
        <taxon>Bacillota</taxon>
        <taxon>Bacilli</taxon>
        <taxon>Bacillales</taxon>
        <taxon>Paenibacillaceae</taxon>
        <taxon>Paenibacillus</taxon>
    </lineage>
</organism>
<dbReference type="Proteomes" id="UP001631969">
    <property type="component" value="Unassembled WGS sequence"/>
</dbReference>